<organism evidence="1">
    <name type="scientific">Sinorhizobium medicae</name>
    <dbReference type="NCBI Taxonomy" id="110321"/>
    <lineage>
        <taxon>Bacteria</taxon>
        <taxon>Pseudomonadati</taxon>
        <taxon>Pseudomonadota</taxon>
        <taxon>Alphaproteobacteria</taxon>
        <taxon>Hyphomicrobiales</taxon>
        <taxon>Rhizobiaceae</taxon>
        <taxon>Sinorhizobium/Ensifer group</taxon>
        <taxon>Sinorhizobium</taxon>
    </lineage>
</organism>
<sequence length="200" mass="23093">MYKFQFRGPKPSFQSAVQYHKQGYSYYGAEGRLEGNERRAELEKICEDLDTIVMREFPRTQNLEYAILKAHLILEHVLVQYIRSFAYTAVESHDVKFPFSQKLEVAHLLGFGRFDPLSYATVERLNKIRNQVAHTFSMDKKGFDEMLRINAEDYDSFAVSTDRERITYLRSITRGICAFTVGLIVGAHTFLEGEAADEQA</sequence>
<dbReference type="EMBL" id="CABFNB010000079">
    <property type="protein sequence ID" value="VTZ60530.1"/>
    <property type="molecule type" value="Genomic_DNA"/>
</dbReference>
<dbReference type="RefSeq" id="WP_017272987.1">
    <property type="nucleotide sequence ID" value="NZ_CABFNB010000079.1"/>
</dbReference>
<dbReference type="Proteomes" id="UP000507954">
    <property type="component" value="Unassembled WGS sequence"/>
</dbReference>
<protein>
    <submittedName>
        <fullName evidence="1">Uncharacterized protein</fullName>
    </submittedName>
</protein>
<reference evidence="1" key="1">
    <citation type="submission" date="2019-06" db="EMBL/GenBank/DDBJ databases">
        <authorList>
            <person name="Le Quere A."/>
            <person name="Colella S."/>
        </authorList>
    </citation>
    <scope>NUCLEOTIDE SEQUENCE</scope>
    <source>
        <strain evidence="1">EmedicaeMD41</strain>
    </source>
</reference>
<name>A0A508WSN0_9HYPH</name>
<evidence type="ECO:0000313" key="1">
    <source>
        <dbReference type="EMBL" id="VTZ60530.1"/>
    </source>
</evidence>
<proteinExistence type="predicted"/>
<gene>
    <name evidence="1" type="ORF">EMEDMD4_170023</name>
</gene>
<accession>A0A508WSN0</accession>
<dbReference type="AlphaFoldDB" id="A0A508WSN0"/>